<dbReference type="PROSITE" id="PS00436">
    <property type="entry name" value="PEROXIDASE_2"/>
    <property type="match status" value="1"/>
</dbReference>
<evidence type="ECO:0000256" key="19">
    <source>
        <dbReference type="RuleBase" id="RU362060"/>
    </source>
</evidence>
<gene>
    <name evidence="21" type="ORF">PVAP13_9KG412500</name>
</gene>
<evidence type="ECO:0000256" key="13">
    <source>
        <dbReference type="ARBA" id="ARBA00023180"/>
    </source>
</evidence>
<keyword evidence="12 18" id="KW-1015">Disulfide bond</keyword>
<feature type="binding site" evidence="16">
    <location>
        <position position="97"/>
    </location>
    <ligand>
        <name>Ca(2+)</name>
        <dbReference type="ChEBI" id="CHEBI:29108"/>
        <label>1</label>
    </ligand>
</feature>
<feature type="signal peptide" evidence="19">
    <location>
        <begin position="1"/>
        <end position="28"/>
    </location>
</feature>
<sequence>MAAPVTSTLKMPVLAALTFLLLAVACRASPYYPLELGYYRYKCPQAEAIVKAVMEKAIFHNPGNGAAVIRMLFHDCFVEGCDASVLLDPTPFSPTPEKLSPPNNPSLRGFELIDEIKHALEAACPGVVSCADIIAFAARDASYFLSHGRVSFDMPAGRLDGTFSNASEPLKFLVPPASNLSALVSSFAVKGMSAEDLVVLSGAHTVGRSHCSSFVPDRLAAPSDINPGLAWFLRSRCPANATSGGDDPTVMQDAVTPNDMDNQYYRNVLSHTVLFTSDAALLTSPETAKLVVDNARIPGWWEDRFKKAMVKMASIQVKTGYQGQVRRNCRAINHY</sequence>
<dbReference type="GO" id="GO:0020037">
    <property type="term" value="F:heme binding"/>
    <property type="evidence" value="ECO:0007669"/>
    <property type="project" value="UniProtKB-UniRule"/>
</dbReference>
<reference evidence="21" key="1">
    <citation type="submission" date="2020-05" db="EMBL/GenBank/DDBJ databases">
        <title>WGS assembly of Panicum virgatum.</title>
        <authorList>
            <person name="Lovell J.T."/>
            <person name="Jenkins J."/>
            <person name="Shu S."/>
            <person name="Juenger T.E."/>
            <person name="Schmutz J."/>
        </authorList>
    </citation>
    <scope>NUCLEOTIDE SEQUENCE</scope>
    <source>
        <strain evidence="21">AP13</strain>
    </source>
</reference>
<evidence type="ECO:0000256" key="6">
    <source>
        <dbReference type="ARBA" id="ARBA00022559"/>
    </source>
</evidence>
<evidence type="ECO:0000256" key="2">
    <source>
        <dbReference type="ARBA" id="ARBA00004613"/>
    </source>
</evidence>
<evidence type="ECO:0000256" key="18">
    <source>
        <dbReference type="PIRSR" id="PIRSR600823-5"/>
    </source>
</evidence>
<protein>
    <recommendedName>
        <fullName evidence="4 19">Peroxidase</fullName>
        <ecNumber evidence="4 19">1.11.1.7</ecNumber>
    </recommendedName>
</protein>
<evidence type="ECO:0000256" key="11">
    <source>
        <dbReference type="ARBA" id="ARBA00023004"/>
    </source>
</evidence>
<evidence type="ECO:0000313" key="21">
    <source>
        <dbReference type="EMBL" id="KAG2551689.1"/>
    </source>
</evidence>
<feature type="chain" id="PRO_5035962533" description="Peroxidase" evidence="19">
    <location>
        <begin position="29"/>
        <end position="335"/>
    </location>
</feature>
<keyword evidence="6 19" id="KW-0575">Peroxidase</keyword>
<accession>A0A8T0NTR2</accession>
<evidence type="ECO:0000256" key="14">
    <source>
        <dbReference type="ARBA" id="ARBA00023324"/>
    </source>
</evidence>
<evidence type="ECO:0000256" key="9">
    <source>
        <dbReference type="ARBA" id="ARBA00022837"/>
    </source>
</evidence>
<dbReference type="InterPro" id="IPR000823">
    <property type="entry name" value="Peroxidase_pln"/>
</dbReference>
<feature type="disulfide bond" evidence="18">
    <location>
        <begin position="43"/>
        <end position="124"/>
    </location>
</feature>
<evidence type="ECO:0000256" key="10">
    <source>
        <dbReference type="ARBA" id="ARBA00023002"/>
    </source>
</evidence>
<evidence type="ECO:0000256" key="16">
    <source>
        <dbReference type="PIRSR" id="PIRSR600823-3"/>
    </source>
</evidence>
<comment type="cofactor">
    <cofactor evidence="16 19">
        <name>Ca(2+)</name>
        <dbReference type="ChEBI" id="CHEBI:29108"/>
    </cofactor>
    <text evidence="16 19">Binds 2 calcium ions per subunit.</text>
</comment>
<feature type="disulfide bond" evidence="18">
    <location>
        <begin position="76"/>
        <end position="81"/>
    </location>
</feature>
<evidence type="ECO:0000256" key="1">
    <source>
        <dbReference type="ARBA" id="ARBA00000189"/>
    </source>
</evidence>
<keyword evidence="9 16" id="KW-0106">Calcium</keyword>
<dbReference type="InterPro" id="IPR019793">
    <property type="entry name" value="Peroxidases_heam-ligand_BS"/>
</dbReference>
<dbReference type="PRINTS" id="PR00461">
    <property type="entry name" value="PLPEROXIDASE"/>
</dbReference>
<feature type="binding site" evidence="16">
    <location>
        <position position="80"/>
    </location>
    <ligand>
        <name>Ca(2+)</name>
        <dbReference type="ChEBI" id="CHEBI:29108"/>
        <label>1</label>
    </ligand>
</feature>
<keyword evidence="7 19" id="KW-0349">Heme</keyword>
<comment type="catalytic activity">
    <reaction evidence="1 19">
        <text>2 a phenolic donor + H2O2 = 2 a phenolic radical donor + 2 H2O</text>
        <dbReference type="Rhea" id="RHEA:56136"/>
        <dbReference type="ChEBI" id="CHEBI:15377"/>
        <dbReference type="ChEBI" id="CHEBI:16240"/>
        <dbReference type="ChEBI" id="CHEBI:139520"/>
        <dbReference type="ChEBI" id="CHEBI:139521"/>
        <dbReference type="EC" id="1.11.1.7"/>
    </reaction>
</comment>
<feature type="binding site" evidence="16">
    <location>
        <position position="253"/>
    </location>
    <ligand>
        <name>Ca(2+)</name>
        <dbReference type="ChEBI" id="CHEBI:29108"/>
        <label>2</label>
    </ligand>
</feature>
<evidence type="ECO:0000259" key="20">
    <source>
        <dbReference type="PROSITE" id="PS50873"/>
    </source>
</evidence>
<evidence type="ECO:0000256" key="7">
    <source>
        <dbReference type="ARBA" id="ARBA00022617"/>
    </source>
</evidence>
<dbReference type="AlphaFoldDB" id="A0A8T0NTR2"/>
<dbReference type="Gene3D" id="1.10.420.10">
    <property type="entry name" value="Peroxidase, domain 2"/>
    <property type="match status" value="1"/>
</dbReference>
<proteinExistence type="inferred from homology"/>
<comment type="subcellular location">
    <subcellularLocation>
        <location evidence="2 19">Secreted</location>
    </subcellularLocation>
</comment>
<dbReference type="InterPro" id="IPR002016">
    <property type="entry name" value="Haem_peroxidase"/>
</dbReference>
<dbReference type="InterPro" id="IPR010255">
    <property type="entry name" value="Haem_peroxidase_sf"/>
</dbReference>
<comment type="similarity">
    <text evidence="19">Belongs to the peroxidase family. Classical plant (class III) peroxidase subfamily.</text>
</comment>
<keyword evidence="22" id="KW-1185">Reference proteome</keyword>
<dbReference type="InterPro" id="IPR033905">
    <property type="entry name" value="Secretory_peroxidase"/>
</dbReference>
<dbReference type="PANTHER" id="PTHR31235">
    <property type="entry name" value="PEROXIDASE 25-RELATED"/>
    <property type="match status" value="1"/>
</dbReference>
<keyword evidence="11 16" id="KW-0408">Iron</keyword>
<comment type="caution">
    <text evidence="21">The sequence shown here is derived from an EMBL/GenBank/DDBJ whole genome shotgun (WGS) entry which is preliminary data.</text>
</comment>
<feature type="disulfide bond" evidence="18">
    <location>
        <begin position="130"/>
        <end position="329"/>
    </location>
</feature>
<dbReference type="CDD" id="cd00693">
    <property type="entry name" value="secretory_peroxidase"/>
    <property type="match status" value="1"/>
</dbReference>
<keyword evidence="8 16" id="KW-0479">Metal-binding</keyword>
<name>A0A8T0NTR2_PANVG</name>
<feature type="binding site" evidence="16">
    <location>
        <position position="82"/>
    </location>
    <ligand>
        <name>Ca(2+)</name>
        <dbReference type="ChEBI" id="CHEBI:29108"/>
        <label>1</label>
    </ligand>
</feature>
<keyword evidence="10 19" id="KW-0560">Oxidoreductase</keyword>
<keyword evidence="5 19" id="KW-0964">Secreted</keyword>
<dbReference type="GO" id="GO:0005576">
    <property type="term" value="C:extracellular region"/>
    <property type="evidence" value="ECO:0007669"/>
    <property type="project" value="UniProtKB-SubCell"/>
</dbReference>
<feature type="binding site" evidence="16">
    <location>
        <position position="256"/>
    </location>
    <ligand>
        <name>Ca(2+)</name>
        <dbReference type="ChEBI" id="CHEBI:29108"/>
        <label>2</label>
    </ligand>
</feature>
<dbReference type="Proteomes" id="UP000823388">
    <property type="component" value="Chromosome 9K"/>
</dbReference>
<evidence type="ECO:0000313" key="22">
    <source>
        <dbReference type="Proteomes" id="UP000823388"/>
    </source>
</evidence>
<dbReference type="FunFam" id="1.10.420.10:FF:000006">
    <property type="entry name" value="Peroxidase"/>
    <property type="match status" value="1"/>
</dbReference>
<keyword evidence="13" id="KW-0325">Glycoprotein</keyword>
<dbReference type="Gene3D" id="1.10.520.10">
    <property type="match status" value="1"/>
</dbReference>
<dbReference type="PROSITE" id="PS00435">
    <property type="entry name" value="PEROXIDASE_1"/>
    <property type="match status" value="1"/>
</dbReference>
<dbReference type="FunFam" id="1.10.520.10:FF:000028">
    <property type="entry name" value="Peroxidase"/>
    <property type="match status" value="1"/>
</dbReference>
<dbReference type="Pfam" id="PF00141">
    <property type="entry name" value="peroxidase"/>
    <property type="match status" value="1"/>
</dbReference>
<dbReference type="EC" id="1.11.1.7" evidence="4 19"/>
<dbReference type="PROSITE" id="PS50873">
    <property type="entry name" value="PEROXIDASE_4"/>
    <property type="match status" value="1"/>
</dbReference>
<dbReference type="PRINTS" id="PR00458">
    <property type="entry name" value="PEROXIDASE"/>
</dbReference>
<evidence type="ECO:0000256" key="17">
    <source>
        <dbReference type="PIRSR" id="PIRSR600823-4"/>
    </source>
</evidence>
<dbReference type="GO" id="GO:0006979">
    <property type="term" value="P:response to oxidative stress"/>
    <property type="evidence" value="ECO:0007669"/>
    <property type="project" value="UniProtKB-UniRule"/>
</dbReference>
<feature type="binding site" evidence="16">
    <location>
        <position position="75"/>
    </location>
    <ligand>
        <name>Ca(2+)</name>
        <dbReference type="ChEBI" id="CHEBI:29108"/>
        <label>1</label>
    </ligand>
</feature>
<dbReference type="SUPFAM" id="SSF48113">
    <property type="entry name" value="Heme-dependent peroxidases"/>
    <property type="match status" value="1"/>
</dbReference>
<evidence type="ECO:0000256" key="15">
    <source>
        <dbReference type="PIRSR" id="PIRSR600823-1"/>
    </source>
</evidence>
<evidence type="ECO:0000256" key="3">
    <source>
        <dbReference type="ARBA" id="ARBA00006873"/>
    </source>
</evidence>
<feature type="site" description="Transition state stabilizer" evidence="17">
    <location>
        <position position="70"/>
    </location>
</feature>
<keyword evidence="14 19" id="KW-0376">Hydrogen peroxide</keyword>
<feature type="binding site" evidence="16">
    <location>
        <position position="84"/>
    </location>
    <ligand>
        <name>Ca(2+)</name>
        <dbReference type="ChEBI" id="CHEBI:29108"/>
        <label>1</label>
    </ligand>
</feature>
<comment type="similarity">
    <text evidence="3">Belongs to the peroxidase family. Ascorbate peroxidase subfamily.</text>
</comment>
<evidence type="ECO:0000256" key="8">
    <source>
        <dbReference type="ARBA" id="ARBA00022723"/>
    </source>
</evidence>
<dbReference type="GO" id="GO:0140825">
    <property type="term" value="F:lactoperoxidase activity"/>
    <property type="evidence" value="ECO:0007669"/>
    <property type="project" value="UniProtKB-EC"/>
</dbReference>
<keyword evidence="19" id="KW-0732">Signal</keyword>
<feature type="binding site" evidence="16">
    <location>
        <position position="261"/>
    </location>
    <ligand>
        <name>Ca(2+)</name>
        <dbReference type="ChEBI" id="CHEBI:29108"/>
        <label>2</label>
    </ligand>
</feature>
<feature type="active site" description="Proton acceptor" evidence="15">
    <location>
        <position position="74"/>
    </location>
</feature>
<comment type="cofactor">
    <cofactor evidence="16 19">
        <name>heme b</name>
        <dbReference type="ChEBI" id="CHEBI:60344"/>
    </cofactor>
    <text evidence="16 19">Binds 1 heme b (iron(II)-protoporphyrin IX) group per subunit.</text>
</comment>
<feature type="domain" description="Plant heme peroxidase family profile" evidence="20">
    <location>
        <begin position="33"/>
        <end position="333"/>
    </location>
</feature>
<evidence type="ECO:0000256" key="5">
    <source>
        <dbReference type="ARBA" id="ARBA00022525"/>
    </source>
</evidence>
<feature type="disulfide bond" evidence="18">
    <location>
        <begin position="211"/>
        <end position="237"/>
    </location>
</feature>
<dbReference type="InterPro" id="IPR019794">
    <property type="entry name" value="Peroxidases_AS"/>
</dbReference>
<feature type="binding site" description="axial binding residue" evidence="16">
    <location>
        <position position="204"/>
    </location>
    <ligand>
        <name>heme b</name>
        <dbReference type="ChEBI" id="CHEBI:60344"/>
    </ligand>
    <ligandPart>
        <name>Fe</name>
        <dbReference type="ChEBI" id="CHEBI:18248"/>
    </ligandPart>
</feature>
<feature type="binding site" evidence="16">
    <location>
        <position position="205"/>
    </location>
    <ligand>
        <name>Ca(2+)</name>
        <dbReference type="ChEBI" id="CHEBI:29108"/>
        <label>2</label>
    </ligand>
</feature>
<comment type="function">
    <text evidence="19">Removal of H(2)O(2), oxidation of toxic reductants, biosynthesis and degradation of lignin, suberization, auxin catabolism, response to environmental stresses such as wounding, pathogen attack and oxidative stress.</text>
</comment>
<feature type="binding site" evidence="16">
    <location>
        <position position="78"/>
    </location>
    <ligand>
        <name>Ca(2+)</name>
        <dbReference type="ChEBI" id="CHEBI:29108"/>
        <label>1</label>
    </ligand>
</feature>
<dbReference type="EMBL" id="CM029053">
    <property type="protein sequence ID" value="KAG2551689.1"/>
    <property type="molecule type" value="Genomic_DNA"/>
</dbReference>
<dbReference type="OrthoDB" id="600458at2759"/>
<dbReference type="GO" id="GO:0046872">
    <property type="term" value="F:metal ion binding"/>
    <property type="evidence" value="ECO:0007669"/>
    <property type="project" value="UniProtKB-UniRule"/>
</dbReference>
<evidence type="ECO:0000256" key="12">
    <source>
        <dbReference type="ARBA" id="ARBA00023157"/>
    </source>
</evidence>
<organism evidence="21 22">
    <name type="scientific">Panicum virgatum</name>
    <name type="common">Blackwell switchgrass</name>
    <dbReference type="NCBI Taxonomy" id="38727"/>
    <lineage>
        <taxon>Eukaryota</taxon>
        <taxon>Viridiplantae</taxon>
        <taxon>Streptophyta</taxon>
        <taxon>Embryophyta</taxon>
        <taxon>Tracheophyta</taxon>
        <taxon>Spermatophyta</taxon>
        <taxon>Magnoliopsida</taxon>
        <taxon>Liliopsida</taxon>
        <taxon>Poales</taxon>
        <taxon>Poaceae</taxon>
        <taxon>PACMAD clade</taxon>
        <taxon>Panicoideae</taxon>
        <taxon>Panicodae</taxon>
        <taxon>Paniceae</taxon>
        <taxon>Panicinae</taxon>
        <taxon>Panicum</taxon>
        <taxon>Panicum sect. Hiantes</taxon>
    </lineage>
</organism>
<evidence type="ECO:0000256" key="4">
    <source>
        <dbReference type="ARBA" id="ARBA00012313"/>
    </source>
</evidence>
<dbReference type="GO" id="GO:0042744">
    <property type="term" value="P:hydrogen peroxide catabolic process"/>
    <property type="evidence" value="ECO:0007669"/>
    <property type="project" value="UniProtKB-KW"/>
</dbReference>